<gene>
    <name evidence="3" type="ORF">MU0083_000890</name>
</gene>
<dbReference type="PROSITE" id="PS51257">
    <property type="entry name" value="PROKAR_LIPOPROTEIN"/>
    <property type="match status" value="1"/>
</dbReference>
<dbReference type="Proteomes" id="UP001190336">
    <property type="component" value="Chromosome"/>
</dbReference>
<evidence type="ECO:0000313" key="3">
    <source>
        <dbReference type="EMBL" id="CAJ1494679.1"/>
    </source>
</evidence>
<protein>
    <submittedName>
        <fullName evidence="3">Nuclear transport factor 2 family protein</fullName>
    </submittedName>
</protein>
<evidence type="ECO:0000313" key="4">
    <source>
        <dbReference type="Proteomes" id="UP001190336"/>
    </source>
</evidence>
<sequence length="160" mass="17101">MTRCRVVAVVWSVLVIGCVAACSSTTTGRPVAGEDSAVVTAEVTPPAAPEPAPPPPPPMSDEDQVRAAVMTFQDAYNVQNWDAYRAMMCPAMRDRFTGPVMEMLKKTRTDSGLTNATVTAVEIDGDTARATLDSHSEAVGQMTVSLPLERSDGWKICQVD</sequence>
<feature type="signal peptide" evidence="2">
    <location>
        <begin position="1"/>
        <end position="21"/>
    </location>
</feature>
<proteinExistence type="predicted"/>
<accession>A0ABN9MWB6</accession>
<dbReference type="SUPFAM" id="SSF54427">
    <property type="entry name" value="NTF2-like"/>
    <property type="match status" value="1"/>
</dbReference>
<dbReference type="RefSeq" id="WP_308475800.1">
    <property type="nucleotide sequence ID" value="NZ_OY726394.1"/>
</dbReference>
<dbReference type="InterPro" id="IPR032710">
    <property type="entry name" value="NTF2-like_dom_sf"/>
</dbReference>
<keyword evidence="4" id="KW-1185">Reference proteome</keyword>
<name>A0ABN9MWB6_9MYCO</name>
<evidence type="ECO:0000256" key="2">
    <source>
        <dbReference type="SAM" id="SignalP"/>
    </source>
</evidence>
<feature type="chain" id="PRO_5045313338" evidence="2">
    <location>
        <begin position="22"/>
        <end position="160"/>
    </location>
</feature>
<organism evidence="3 4">
    <name type="scientific">[Mycobacterium] kokjensenii</name>
    <dbReference type="NCBI Taxonomy" id="3064287"/>
    <lineage>
        <taxon>Bacteria</taxon>
        <taxon>Bacillati</taxon>
        <taxon>Actinomycetota</taxon>
        <taxon>Actinomycetes</taxon>
        <taxon>Mycobacteriales</taxon>
        <taxon>Mycobacteriaceae</taxon>
        <taxon>Mycolicibacter</taxon>
    </lineage>
</organism>
<feature type="compositionally biased region" description="Pro residues" evidence="1">
    <location>
        <begin position="46"/>
        <end position="59"/>
    </location>
</feature>
<reference evidence="3 4" key="1">
    <citation type="submission" date="2023-08" db="EMBL/GenBank/DDBJ databases">
        <authorList>
            <person name="Folkvardsen B D."/>
            <person name="Norman A."/>
        </authorList>
    </citation>
    <scope>NUCLEOTIDE SEQUENCE [LARGE SCALE GENOMIC DNA]</scope>
    <source>
        <strain evidence="3 4">Mu0083</strain>
    </source>
</reference>
<dbReference type="EMBL" id="OY726394">
    <property type="protein sequence ID" value="CAJ1494679.1"/>
    <property type="molecule type" value="Genomic_DNA"/>
</dbReference>
<evidence type="ECO:0000256" key="1">
    <source>
        <dbReference type="SAM" id="MobiDB-lite"/>
    </source>
</evidence>
<feature type="region of interest" description="Disordered" evidence="1">
    <location>
        <begin position="42"/>
        <end position="62"/>
    </location>
</feature>
<keyword evidence="2" id="KW-0732">Signal</keyword>